<feature type="transmembrane region" description="Helical" evidence="1">
    <location>
        <begin position="76"/>
        <end position="97"/>
    </location>
</feature>
<evidence type="ECO:0000313" key="2">
    <source>
        <dbReference type="EMBL" id="MCZ7408050.1"/>
    </source>
</evidence>
<keyword evidence="1" id="KW-0812">Transmembrane</keyword>
<feature type="transmembrane region" description="Helical" evidence="1">
    <location>
        <begin position="193"/>
        <end position="212"/>
    </location>
</feature>
<dbReference type="RefSeq" id="WP_269722103.1">
    <property type="nucleotide sequence ID" value="NZ_JANDZT010000005.1"/>
</dbReference>
<dbReference type="PANTHER" id="PTHR36832">
    <property type="entry name" value="SLR1174 PROTEIN-RELATED"/>
    <property type="match status" value="1"/>
</dbReference>
<keyword evidence="1" id="KW-1133">Transmembrane helix</keyword>
<organism evidence="2 3">
    <name type="scientific">Parvimonas micra</name>
    <dbReference type="NCBI Taxonomy" id="33033"/>
    <lineage>
        <taxon>Bacteria</taxon>
        <taxon>Bacillati</taxon>
        <taxon>Bacillota</taxon>
        <taxon>Tissierellia</taxon>
        <taxon>Tissierellales</taxon>
        <taxon>Peptoniphilaceae</taxon>
        <taxon>Parvimonas</taxon>
    </lineage>
</organism>
<name>A0A9X3HB04_9FIRM</name>
<feature type="transmembrane region" description="Helical" evidence="1">
    <location>
        <begin position="142"/>
        <end position="161"/>
    </location>
</feature>
<keyword evidence="1" id="KW-0472">Membrane</keyword>
<feature type="transmembrane region" description="Helical" evidence="1">
    <location>
        <begin position="26"/>
        <end position="43"/>
    </location>
</feature>
<protein>
    <submittedName>
        <fullName evidence="2">ABC-2 family transporter protein</fullName>
    </submittedName>
</protein>
<dbReference type="EMBL" id="JANDZV010000005">
    <property type="protein sequence ID" value="MCZ7408050.1"/>
    <property type="molecule type" value="Genomic_DNA"/>
</dbReference>
<evidence type="ECO:0000313" key="3">
    <source>
        <dbReference type="Proteomes" id="UP001141458"/>
    </source>
</evidence>
<dbReference type="InterPro" id="IPR010390">
    <property type="entry name" value="ABC-2_transporter-like"/>
</dbReference>
<sequence>MIFVNVFLQLSVIYAFQNNIHSDFKIIIYVVFSSYISITCSIYRTPIFSDKIINGDYIVYAIRPFRYISQFIFEELSFSVSFGVIYSFIPIVCALVFLNSGIYLNYIIFLLSYIFSLILATEFTIFIYSLTVFTQKNSAIKALFHSVCALLSGSMIPIVFLPDAYIRIIQYLPFASIVNTPIQLLFGSQNGNNLMLCQIIWILLFYVVNLIISEKILKFQRHIGG</sequence>
<dbReference type="PANTHER" id="PTHR36832:SF1">
    <property type="entry name" value="SLR1174 PROTEIN"/>
    <property type="match status" value="1"/>
</dbReference>
<dbReference type="AlphaFoldDB" id="A0A9X3HB04"/>
<gene>
    <name evidence="2" type="ORF">NND69_06780</name>
</gene>
<comment type="caution">
    <text evidence="2">The sequence shown here is derived from an EMBL/GenBank/DDBJ whole genome shotgun (WGS) entry which is preliminary data.</text>
</comment>
<dbReference type="Pfam" id="PF06182">
    <property type="entry name" value="ABC2_membrane_6"/>
    <property type="match status" value="1"/>
</dbReference>
<feature type="transmembrane region" description="Helical" evidence="1">
    <location>
        <begin position="103"/>
        <end position="130"/>
    </location>
</feature>
<proteinExistence type="predicted"/>
<reference evidence="2" key="1">
    <citation type="submission" date="2022-07" db="EMBL/GenBank/DDBJ databases">
        <title>Parvimonas micra travels from the subgingival sulcus of the human oral cavity to the colorectal adenocarcinoma.</title>
        <authorList>
            <person name="Conde-Perez K."/>
            <person name="Buetas E."/>
            <person name="Aja-Macaya P."/>
            <person name="Martin-De Arribas E."/>
            <person name="Iglesias-Corras I."/>
            <person name="Trigo-Tasende N."/>
            <person name="Nasser-Ali M."/>
            <person name="Estevez L.S."/>
            <person name="Rumbo-Feal S."/>
            <person name="Otero-Alen B."/>
            <person name="Noguera J.F."/>
            <person name="Concha A."/>
            <person name="Pardinas-Lopez S."/>
            <person name="Carda-Dieguez M."/>
            <person name="Gomez-Randulfe I."/>
            <person name="Martinez-Lago N."/>
            <person name="Ladra S."/>
            <person name="Aparicio L.A."/>
            <person name="Bou G."/>
            <person name="Mira A."/>
            <person name="Vallejo J.A."/>
            <person name="Poza M."/>
        </authorList>
    </citation>
    <scope>NUCLEOTIDE SEQUENCE</scope>
    <source>
        <strain evidence="2">PM79KC-AC-4</strain>
    </source>
</reference>
<accession>A0A9X3HB04</accession>
<dbReference type="Proteomes" id="UP001141458">
    <property type="component" value="Unassembled WGS sequence"/>
</dbReference>
<evidence type="ECO:0000256" key="1">
    <source>
        <dbReference type="SAM" id="Phobius"/>
    </source>
</evidence>